<evidence type="ECO:0008006" key="4">
    <source>
        <dbReference type="Google" id="ProtNLM"/>
    </source>
</evidence>
<dbReference type="Proteomes" id="UP000008711">
    <property type="component" value="Unassembled WGS sequence"/>
</dbReference>
<evidence type="ECO:0000256" key="1">
    <source>
        <dbReference type="SAM" id="MobiDB-lite"/>
    </source>
</evidence>
<reference evidence="2 3" key="1">
    <citation type="journal article" date="2007" name="Nature">
        <title>Evolution of genes and genomes on the Drosophila phylogeny.</title>
        <authorList>
            <consortium name="Drosophila 12 Genomes Consortium"/>
            <person name="Clark A.G."/>
            <person name="Eisen M.B."/>
            <person name="Smith D.R."/>
            <person name="Bergman C.M."/>
            <person name="Oliver B."/>
            <person name="Markow T.A."/>
            <person name="Kaufman T.C."/>
            <person name="Kellis M."/>
            <person name="Gelbart W."/>
            <person name="Iyer V.N."/>
            <person name="Pollard D.A."/>
            <person name="Sackton T.B."/>
            <person name="Larracuente A.M."/>
            <person name="Singh N.D."/>
            <person name="Abad J.P."/>
            <person name="Abt D.N."/>
            <person name="Adryan B."/>
            <person name="Aguade M."/>
            <person name="Akashi H."/>
            <person name="Anderson W.W."/>
            <person name="Aquadro C.F."/>
            <person name="Ardell D.H."/>
            <person name="Arguello R."/>
            <person name="Artieri C.G."/>
            <person name="Barbash D.A."/>
            <person name="Barker D."/>
            <person name="Barsanti P."/>
            <person name="Batterham P."/>
            <person name="Batzoglou S."/>
            <person name="Begun D."/>
            <person name="Bhutkar A."/>
            <person name="Blanco E."/>
            <person name="Bosak S.A."/>
            <person name="Bradley R.K."/>
            <person name="Brand A.D."/>
            <person name="Brent M.R."/>
            <person name="Brooks A.N."/>
            <person name="Brown R.H."/>
            <person name="Butlin R.K."/>
            <person name="Caggese C."/>
            <person name="Calvi B.R."/>
            <person name="Bernardo de Carvalho A."/>
            <person name="Caspi A."/>
            <person name="Castrezana S."/>
            <person name="Celniker S.E."/>
            <person name="Chang J.L."/>
            <person name="Chapple C."/>
            <person name="Chatterji S."/>
            <person name="Chinwalla A."/>
            <person name="Civetta A."/>
            <person name="Clifton S.W."/>
            <person name="Comeron J.M."/>
            <person name="Costello J.C."/>
            <person name="Coyne J.A."/>
            <person name="Daub J."/>
            <person name="David R.G."/>
            <person name="Delcher A.L."/>
            <person name="Delehaunty K."/>
            <person name="Do C.B."/>
            <person name="Ebling H."/>
            <person name="Edwards K."/>
            <person name="Eickbush T."/>
            <person name="Evans J.D."/>
            <person name="Filipski A."/>
            <person name="Findeiss S."/>
            <person name="Freyhult E."/>
            <person name="Fulton L."/>
            <person name="Fulton R."/>
            <person name="Garcia A.C."/>
            <person name="Gardiner A."/>
            <person name="Garfield D.A."/>
            <person name="Garvin B.E."/>
            <person name="Gibson G."/>
            <person name="Gilbert D."/>
            <person name="Gnerre S."/>
            <person name="Godfrey J."/>
            <person name="Good R."/>
            <person name="Gotea V."/>
            <person name="Gravely B."/>
            <person name="Greenberg A.J."/>
            <person name="Griffiths-Jones S."/>
            <person name="Gross S."/>
            <person name="Guigo R."/>
            <person name="Gustafson E.A."/>
            <person name="Haerty W."/>
            <person name="Hahn M.W."/>
            <person name="Halligan D.L."/>
            <person name="Halpern A.L."/>
            <person name="Halter G.M."/>
            <person name="Han M.V."/>
            <person name="Heger A."/>
            <person name="Hillier L."/>
            <person name="Hinrichs A.S."/>
            <person name="Holmes I."/>
            <person name="Hoskins R.A."/>
            <person name="Hubisz M.J."/>
            <person name="Hultmark D."/>
            <person name="Huntley M.A."/>
            <person name="Jaffe D.B."/>
            <person name="Jagadeeshan S."/>
            <person name="Jeck W.R."/>
            <person name="Johnson J."/>
            <person name="Jones C.D."/>
            <person name="Jordan W.C."/>
            <person name="Karpen G.H."/>
            <person name="Kataoka E."/>
            <person name="Keightley P.D."/>
            <person name="Kheradpour P."/>
            <person name="Kirkness E.F."/>
            <person name="Koerich L.B."/>
            <person name="Kristiansen K."/>
            <person name="Kudrna D."/>
            <person name="Kulathinal R.J."/>
            <person name="Kumar S."/>
            <person name="Kwok R."/>
            <person name="Lander E."/>
            <person name="Langley C.H."/>
            <person name="Lapoint R."/>
            <person name="Lazzaro B.P."/>
            <person name="Lee S.J."/>
            <person name="Levesque L."/>
            <person name="Li R."/>
            <person name="Lin C.F."/>
            <person name="Lin M.F."/>
            <person name="Lindblad-Toh K."/>
            <person name="Llopart A."/>
            <person name="Long M."/>
            <person name="Low L."/>
            <person name="Lozovsky E."/>
            <person name="Lu J."/>
            <person name="Luo M."/>
            <person name="Machado C.A."/>
            <person name="Makalowski W."/>
            <person name="Marzo M."/>
            <person name="Matsuda M."/>
            <person name="Matzkin L."/>
            <person name="McAllister B."/>
            <person name="McBride C.S."/>
            <person name="McKernan B."/>
            <person name="McKernan K."/>
            <person name="Mendez-Lago M."/>
            <person name="Minx P."/>
            <person name="Mollenhauer M.U."/>
            <person name="Montooth K."/>
            <person name="Mount S.M."/>
            <person name="Mu X."/>
            <person name="Myers E."/>
            <person name="Negre B."/>
            <person name="Newfeld S."/>
            <person name="Nielsen R."/>
            <person name="Noor M.A."/>
            <person name="O'Grady P."/>
            <person name="Pachter L."/>
            <person name="Papaceit M."/>
            <person name="Parisi M.J."/>
            <person name="Parisi M."/>
            <person name="Parts L."/>
            <person name="Pedersen J.S."/>
            <person name="Pesole G."/>
            <person name="Phillippy A.M."/>
            <person name="Ponting C.P."/>
            <person name="Pop M."/>
            <person name="Porcelli D."/>
            <person name="Powell J.R."/>
            <person name="Prohaska S."/>
            <person name="Pruitt K."/>
            <person name="Puig M."/>
            <person name="Quesneville H."/>
            <person name="Ram K.R."/>
            <person name="Rand D."/>
            <person name="Rasmussen M.D."/>
            <person name="Reed L.K."/>
            <person name="Reenan R."/>
            <person name="Reily A."/>
            <person name="Remington K.A."/>
            <person name="Rieger T.T."/>
            <person name="Ritchie M.G."/>
            <person name="Robin C."/>
            <person name="Rogers Y.H."/>
            <person name="Rohde C."/>
            <person name="Rozas J."/>
            <person name="Rubenfield M.J."/>
            <person name="Ruiz A."/>
            <person name="Russo S."/>
            <person name="Salzberg S.L."/>
            <person name="Sanchez-Gracia A."/>
            <person name="Saranga D.J."/>
            <person name="Sato H."/>
            <person name="Schaeffer S.W."/>
            <person name="Schatz M.C."/>
            <person name="Schlenke T."/>
            <person name="Schwartz R."/>
            <person name="Segarra C."/>
            <person name="Singh R.S."/>
            <person name="Sirot L."/>
            <person name="Sirota M."/>
            <person name="Sisneros N.B."/>
            <person name="Smith C.D."/>
            <person name="Smith T.F."/>
            <person name="Spieth J."/>
            <person name="Stage D.E."/>
            <person name="Stark A."/>
            <person name="Stephan W."/>
            <person name="Strausberg R.L."/>
            <person name="Strempel S."/>
            <person name="Sturgill D."/>
            <person name="Sutton G."/>
            <person name="Sutton G.G."/>
            <person name="Tao W."/>
            <person name="Teichmann S."/>
            <person name="Tobari Y.N."/>
            <person name="Tomimura Y."/>
            <person name="Tsolas J.M."/>
            <person name="Valente V.L."/>
            <person name="Venter E."/>
            <person name="Venter J.C."/>
            <person name="Vicario S."/>
            <person name="Vieira F.G."/>
            <person name="Vilella A.J."/>
            <person name="Villasante A."/>
            <person name="Walenz B."/>
            <person name="Wang J."/>
            <person name="Wasserman M."/>
            <person name="Watts T."/>
            <person name="Wilson D."/>
            <person name="Wilson R.K."/>
            <person name="Wing R.A."/>
            <person name="Wolfner M.F."/>
            <person name="Wong A."/>
            <person name="Wong G.K."/>
            <person name="Wu C.I."/>
            <person name="Wu G."/>
            <person name="Yamamoto D."/>
            <person name="Yang H.P."/>
            <person name="Yang S.P."/>
            <person name="Yorke J.A."/>
            <person name="Yoshida K."/>
            <person name="Zdobnov E."/>
            <person name="Zhang P."/>
            <person name="Zhang Y."/>
            <person name="Zimin A.V."/>
            <person name="Baldwin J."/>
            <person name="Abdouelleil A."/>
            <person name="Abdulkadir J."/>
            <person name="Abebe A."/>
            <person name="Abera B."/>
            <person name="Abreu J."/>
            <person name="Acer S.C."/>
            <person name="Aftuck L."/>
            <person name="Alexander A."/>
            <person name="An P."/>
            <person name="Anderson E."/>
            <person name="Anderson S."/>
            <person name="Arachi H."/>
            <person name="Azer M."/>
            <person name="Bachantsang P."/>
            <person name="Barry A."/>
            <person name="Bayul T."/>
            <person name="Berlin A."/>
            <person name="Bessette D."/>
            <person name="Bloom T."/>
            <person name="Blye J."/>
            <person name="Boguslavskiy L."/>
            <person name="Bonnet C."/>
            <person name="Boukhgalter B."/>
            <person name="Bourzgui I."/>
            <person name="Brown A."/>
            <person name="Cahill P."/>
            <person name="Channer S."/>
            <person name="Cheshatsang Y."/>
            <person name="Chuda L."/>
            <person name="Citroen M."/>
            <person name="Collymore A."/>
            <person name="Cooke P."/>
            <person name="Costello M."/>
            <person name="D'Aco K."/>
            <person name="Daza R."/>
            <person name="De Haan G."/>
            <person name="DeGray S."/>
            <person name="DeMaso C."/>
            <person name="Dhargay N."/>
            <person name="Dooley K."/>
            <person name="Dooley E."/>
            <person name="Doricent M."/>
            <person name="Dorje P."/>
            <person name="Dorjee K."/>
            <person name="Dupes A."/>
            <person name="Elong R."/>
            <person name="Falk J."/>
            <person name="Farina A."/>
            <person name="Faro S."/>
            <person name="Ferguson D."/>
            <person name="Fisher S."/>
            <person name="Foley C.D."/>
            <person name="Franke A."/>
            <person name="Friedrich D."/>
            <person name="Gadbois L."/>
            <person name="Gearin G."/>
            <person name="Gearin C.R."/>
            <person name="Giannoukos G."/>
            <person name="Goode T."/>
            <person name="Graham J."/>
            <person name="Grandbois E."/>
            <person name="Grewal S."/>
            <person name="Gyaltsen K."/>
            <person name="Hafez N."/>
            <person name="Hagos B."/>
            <person name="Hall J."/>
            <person name="Henson C."/>
            <person name="Hollinger A."/>
            <person name="Honan T."/>
            <person name="Huard M.D."/>
            <person name="Hughes L."/>
            <person name="Hurhula B."/>
            <person name="Husby M.E."/>
            <person name="Kamat A."/>
            <person name="Kanga B."/>
            <person name="Kashin S."/>
            <person name="Khazanovich D."/>
            <person name="Kisner P."/>
            <person name="Lance K."/>
            <person name="Lara M."/>
            <person name="Lee W."/>
            <person name="Lennon N."/>
            <person name="Letendre F."/>
            <person name="LeVine R."/>
            <person name="Lipovsky A."/>
            <person name="Liu X."/>
            <person name="Liu J."/>
            <person name="Liu S."/>
            <person name="Lokyitsang T."/>
            <person name="Lokyitsang Y."/>
            <person name="Lubonja R."/>
            <person name="Lui A."/>
            <person name="MacDonald P."/>
            <person name="Magnisalis V."/>
            <person name="Maru K."/>
            <person name="Matthews C."/>
            <person name="McCusker W."/>
            <person name="McDonough S."/>
            <person name="Mehta T."/>
            <person name="Meldrim J."/>
            <person name="Meneus L."/>
            <person name="Mihai O."/>
            <person name="Mihalev A."/>
            <person name="Mihova T."/>
            <person name="Mittelman R."/>
            <person name="Mlenga V."/>
            <person name="Montmayeur A."/>
            <person name="Mulrain L."/>
            <person name="Navidi A."/>
            <person name="Naylor J."/>
            <person name="Negash T."/>
            <person name="Nguyen T."/>
            <person name="Nguyen N."/>
            <person name="Nicol R."/>
            <person name="Norbu C."/>
            <person name="Norbu N."/>
            <person name="Novod N."/>
            <person name="O'Neill B."/>
            <person name="Osman S."/>
            <person name="Markiewicz E."/>
            <person name="Oyono O.L."/>
            <person name="Patti C."/>
            <person name="Phunkhang P."/>
            <person name="Pierre F."/>
            <person name="Priest M."/>
            <person name="Raghuraman S."/>
            <person name="Rege F."/>
            <person name="Reyes R."/>
            <person name="Rise C."/>
            <person name="Rogov P."/>
            <person name="Ross K."/>
            <person name="Ryan E."/>
            <person name="Settipalli S."/>
            <person name="Shea T."/>
            <person name="Sherpa N."/>
            <person name="Shi L."/>
            <person name="Shih D."/>
            <person name="Sparrow T."/>
            <person name="Spaulding J."/>
            <person name="Stalker J."/>
            <person name="Stange-Thomann N."/>
            <person name="Stavropoulos S."/>
            <person name="Stone C."/>
            <person name="Strader C."/>
            <person name="Tesfaye S."/>
            <person name="Thomson T."/>
            <person name="Thoulutsang Y."/>
            <person name="Thoulutsang D."/>
            <person name="Topham K."/>
            <person name="Topping I."/>
            <person name="Tsamla T."/>
            <person name="Vassiliev H."/>
            <person name="Vo A."/>
            <person name="Wangchuk T."/>
            <person name="Wangdi T."/>
            <person name="Weiand M."/>
            <person name="Wilkinson J."/>
            <person name="Wilson A."/>
            <person name="Yadav S."/>
            <person name="Young G."/>
            <person name="Yu Q."/>
            <person name="Zembek L."/>
            <person name="Zhong D."/>
            <person name="Zimmer A."/>
            <person name="Zwirko Z."/>
            <person name="Jaffe D.B."/>
            <person name="Alvarez P."/>
            <person name="Brockman W."/>
            <person name="Butler J."/>
            <person name="Chin C."/>
            <person name="Gnerre S."/>
            <person name="Grabherr M."/>
            <person name="Kleber M."/>
            <person name="Mauceli E."/>
            <person name="MacCallum I."/>
        </authorList>
    </citation>
    <scope>NUCLEOTIDE SEQUENCE [LARGE SCALE GENOMIC DNA]</scope>
    <source>
        <strain evidence="2 3">TSC#14021-0224.01</strain>
    </source>
</reference>
<sequence>MGKKCNPLPVKRLNGKLKGSVNPNGSGTRRYNLRSNTPHAVYRRPSVLRRRGRSYSSFKNFINKFRRANPGSLLAEGVSIWRKMSRQEKRPFQRSSAARLHENPSTHTQVQDEQLSLIANDEELSLIANDAIVLVPSIEVNQSRTDSTPSIFNNFLKAIYRAMHLFY</sequence>
<dbReference type="AlphaFoldDB" id="A0A0Q5WAS6"/>
<name>A0A0Q5WAS6_DROER</name>
<organism evidence="2 3">
    <name type="scientific">Drosophila erecta</name>
    <name type="common">Fruit fly</name>
    <dbReference type="NCBI Taxonomy" id="7220"/>
    <lineage>
        <taxon>Eukaryota</taxon>
        <taxon>Metazoa</taxon>
        <taxon>Ecdysozoa</taxon>
        <taxon>Arthropoda</taxon>
        <taxon>Hexapoda</taxon>
        <taxon>Insecta</taxon>
        <taxon>Pterygota</taxon>
        <taxon>Neoptera</taxon>
        <taxon>Endopterygota</taxon>
        <taxon>Diptera</taxon>
        <taxon>Brachycera</taxon>
        <taxon>Muscomorpha</taxon>
        <taxon>Ephydroidea</taxon>
        <taxon>Drosophilidae</taxon>
        <taxon>Drosophila</taxon>
        <taxon>Sophophora</taxon>
    </lineage>
</organism>
<dbReference type="EMBL" id="CH954177">
    <property type="protein sequence ID" value="KQS70531.1"/>
    <property type="molecule type" value="Genomic_DNA"/>
</dbReference>
<feature type="region of interest" description="Disordered" evidence="1">
    <location>
        <begin position="1"/>
        <end position="33"/>
    </location>
</feature>
<keyword evidence="3" id="KW-1185">Reference proteome</keyword>
<gene>
    <name evidence="2" type="primary">Dere\GG26515</name>
    <name evidence="2" type="synonym">GG26515</name>
    <name evidence="2" type="ORF">Dere_GG26515</name>
</gene>
<accession>A0A0Q5WAS6</accession>
<reference evidence="2 3" key="2">
    <citation type="journal article" date="2008" name="Bioinformatics">
        <title>Assembly reconciliation.</title>
        <authorList>
            <person name="Zimin A.V."/>
            <person name="Smith D.R."/>
            <person name="Sutton G."/>
            <person name="Yorke J.A."/>
        </authorList>
    </citation>
    <scope>NUCLEOTIDE SEQUENCE [LARGE SCALE GENOMIC DNA]</scope>
    <source>
        <strain evidence="2 3">TSC#14021-0224.01</strain>
    </source>
</reference>
<feature type="compositionally biased region" description="Polar residues" evidence="1">
    <location>
        <begin position="21"/>
        <end position="33"/>
    </location>
</feature>
<evidence type="ECO:0000313" key="2">
    <source>
        <dbReference type="EMBL" id="KQS70531.1"/>
    </source>
</evidence>
<evidence type="ECO:0000313" key="3">
    <source>
        <dbReference type="Proteomes" id="UP000008711"/>
    </source>
</evidence>
<proteinExistence type="predicted"/>
<protein>
    <recommendedName>
        <fullName evidence="4">HMG box domain-containing protein</fullName>
    </recommendedName>
</protein>